<dbReference type="EMBL" id="DS113940">
    <property type="protein sequence ID" value="EAX92926.1"/>
    <property type="molecule type" value="Genomic_DNA"/>
</dbReference>
<evidence type="ECO:0000256" key="7">
    <source>
        <dbReference type="ARBA" id="ARBA00022842"/>
    </source>
</evidence>
<dbReference type="RefSeq" id="XP_001305856.1">
    <property type="nucleotide sequence ID" value="XM_001305855.1"/>
</dbReference>
<dbReference type="GO" id="GO:0009749">
    <property type="term" value="P:response to glucose"/>
    <property type="evidence" value="ECO:0000318"/>
    <property type="project" value="GO_Central"/>
</dbReference>
<dbReference type="eggNOG" id="KOG2440">
    <property type="taxonomic scope" value="Eukaryota"/>
</dbReference>
<sequence>MPQQYDYNLQSIEMGEPEILGIVVAGGTAPGLNGLISAAAEYALRLHWKVIGFQEGYKYLSTGDPEIVAQHMVEITEEIILKKAALGGSVVKTDRTDISKNPAAISNSYKMLRHFKVRYLLSIGGNAKLRMCHYISQGIDPTIMQVIAVPKTISNDVQLPPEQTSLGFQTARAFGAKLCKNLCIDAQSEPQWYIIETMGKETGHLAYSIGEASGVDLTLIPEDFPTKEISLSDICDIVEGCILKKKAQGINYGCVLLCEGLYYKIPKDARANNFHSYEHETSDIELCRAVAHEIRERFETHKIDIRINSKKIGYELRGCKPLSFDAIYARELGVGAINGFLDGHSNCICHWYNGSIFFRSFKSLINHNTGEIEPRYVDTTTNEYKKSHALMTYLVKDDFANQENLKKLAEAANTTPAQFLADFAHIPDLTVF</sequence>
<proteinExistence type="predicted"/>
<dbReference type="Proteomes" id="UP000001542">
    <property type="component" value="Unassembled WGS sequence"/>
</dbReference>
<dbReference type="InterPro" id="IPR011403">
    <property type="entry name" value="PPi-PFK_TM0289"/>
</dbReference>
<dbReference type="SMR" id="A2FQ91"/>
<feature type="domain" description="Phosphofructokinase" evidence="10">
    <location>
        <begin position="21"/>
        <end position="338"/>
    </location>
</feature>
<comment type="catalytic activity">
    <reaction evidence="9">
        <text>beta-D-fructose 6-phosphate + diphosphate = beta-D-fructose 1,6-bisphosphate + phosphate + H(+)</text>
        <dbReference type="Rhea" id="RHEA:13613"/>
        <dbReference type="ChEBI" id="CHEBI:15378"/>
        <dbReference type="ChEBI" id="CHEBI:32966"/>
        <dbReference type="ChEBI" id="CHEBI:33019"/>
        <dbReference type="ChEBI" id="CHEBI:43474"/>
        <dbReference type="ChEBI" id="CHEBI:57634"/>
        <dbReference type="EC" id="2.7.1.90"/>
    </reaction>
</comment>
<organism evidence="11 12">
    <name type="scientific">Trichomonas vaginalis (strain ATCC PRA-98 / G3)</name>
    <dbReference type="NCBI Taxonomy" id="412133"/>
    <lineage>
        <taxon>Eukaryota</taxon>
        <taxon>Metamonada</taxon>
        <taxon>Parabasalia</taxon>
        <taxon>Trichomonadida</taxon>
        <taxon>Trichomonadidae</taxon>
        <taxon>Trichomonas</taxon>
    </lineage>
</organism>
<dbReference type="FunFam" id="3.40.50.450:FF:000039">
    <property type="entry name" value="Pyrophosphate--fructose 6-phosphate 1-phosphotransferase"/>
    <property type="match status" value="1"/>
</dbReference>
<evidence type="ECO:0000256" key="8">
    <source>
        <dbReference type="ARBA" id="ARBA00023152"/>
    </source>
</evidence>
<dbReference type="SUPFAM" id="SSF53784">
    <property type="entry name" value="Phosphofructokinase"/>
    <property type="match status" value="1"/>
</dbReference>
<dbReference type="STRING" id="5722.A2FQ91"/>
<keyword evidence="3" id="KW-0963">Cytoplasm</keyword>
<dbReference type="InterPro" id="IPR022953">
    <property type="entry name" value="ATP_PFK"/>
</dbReference>
<evidence type="ECO:0000256" key="5">
    <source>
        <dbReference type="ARBA" id="ARBA00022723"/>
    </source>
</evidence>
<dbReference type="GO" id="GO:0046872">
    <property type="term" value="F:metal ion binding"/>
    <property type="evidence" value="ECO:0007669"/>
    <property type="project" value="UniProtKB-KW"/>
</dbReference>
<keyword evidence="5" id="KW-0479">Metal-binding</keyword>
<evidence type="ECO:0000256" key="2">
    <source>
        <dbReference type="ARBA" id="ARBA00003138"/>
    </source>
</evidence>
<dbReference type="PRINTS" id="PR00476">
    <property type="entry name" value="PHFRCTKINASE"/>
</dbReference>
<dbReference type="AlphaFoldDB" id="A2FQ91"/>
<evidence type="ECO:0000256" key="4">
    <source>
        <dbReference type="ARBA" id="ARBA00022679"/>
    </source>
</evidence>
<keyword evidence="6" id="KW-0418">Kinase</keyword>
<protein>
    <submittedName>
        <fullName evidence="11">Phosphofructokinase family protein</fullName>
    </submittedName>
</protein>
<dbReference type="GO" id="GO:0003872">
    <property type="term" value="F:6-phosphofructokinase activity"/>
    <property type="evidence" value="ECO:0007669"/>
    <property type="project" value="InterPro"/>
</dbReference>
<evidence type="ECO:0000313" key="12">
    <source>
        <dbReference type="Proteomes" id="UP000001542"/>
    </source>
</evidence>
<dbReference type="PANTHER" id="PTHR43650:SF1">
    <property type="entry name" value="PYROPHOSPHATE--FRUCTOSE 6-PHOSPHATE 1-PHOSPHOTRANSFERASE SUBUNIT BETA 2"/>
    <property type="match status" value="1"/>
</dbReference>
<name>A2FQ91_TRIV3</name>
<keyword evidence="7" id="KW-0460">Magnesium</keyword>
<comment type="function">
    <text evidence="2">Catalyzes the phosphorylation of D-fructose 6-phosphate, the first committing step of glycolysis. Uses inorganic phosphate (PPi) as phosphoryl donor instead of ATP like common ATP-dependent phosphofructokinases (ATP-PFKs), which renders the reaction reversible, and can thus function both in glycolysis and gluconeogenesis. Consistently, PPi-PFK can replace the enzymes of both the forward (ATP-PFK) and reverse (fructose-bisphosphatase (FBPase)) reactions.</text>
</comment>
<evidence type="ECO:0000259" key="10">
    <source>
        <dbReference type="Pfam" id="PF00365"/>
    </source>
</evidence>
<gene>
    <name evidence="11" type="ORF">TVAG_335880</name>
</gene>
<keyword evidence="4" id="KW-0808">Transferase</keyword>
<dbReference type="VEuPathDB" id="TrichDB:TVAG_335880"/>
<evidence type="ECO:0000256" key="1">
    <source>
        <dbReference type="ARBA" id="ARBA00001946"/>
    </source>
</evidence>
<dbReference type="InParanoid" id="A2FQ91"/>
<keyword evidence="8" id="KW-0324">Glycolysis</keyword>
<dbReference type="GO" id="GO:0008443">
    <property type="term" value="F:phosphofructokinase activity"/>
    <property type="evidence" value="ECO:0000318"/>
    <property type="project" value="GO_Central"/>
</dbReference>
<evidence type="ECO:0000256" key="3">
    <source>
        <dbReference type="ARBA" id="ARBA00022490"/>
    </source>
</evidence>
<evidence type="ECO:0000256" key="6">
    <source>
        <dbReference type="ARBA" id="ARBA00022777"/>
    </source>
</evidence>
<keyword evidence="12" id="KW-1185">Reference proteome</keyword>
<dbReference type="KEGG" id="tva:4750641"/>
<dbReference type="Gene3D" id="3.40.50.460">
    <property type="entry name" value="Phosphofructokinase domain"/>
    <property type="match status" value="1"/>
</dbReference>
<dbReference type="OrthoDB" id="537915at2759"/>
<dbReference type="InterPro" id="IPR035966">
    <property type="entry name" value="PKF_sf"/>
</dbReference>
<dbReference type="VEuPathDB" id="TrichDB:TVAGG3_0713750"/>
<accession>A2FQ91</accession>
<dbReference type="Pfam" id="PF00365">
    <property type="entry name" value="PFK"/>
    <property type="match status" value="1"/>
</dbReference>
<evidence type="ECO:0000256" key="9">
    <source>
        <dbReference type="ARBA" id="ARBA00048072"/>
    </source>
</evidence>
<dbReference type="PIRSF" id="PIRSF036482">
    <property type="entry name" value="PPi_PFK_TM0289"/>
    <property type="match status" value="1"/>
</dbReference>
<dbReference type="InterPro" id="IPR000023">
    <property type="entry name" value="Phosphofructokinase_dom"/>
</dbReference>
<dbReference type="UniPathway" id="UPA00109">
    <property type="reaction ID" value="UER00182"/>
</dbReference>
<reference evidence="11" key="2">
    <citation type="journal article" date="2007" name="Science">
        <title>Draft genome sequence of the sexually transmitted pathogen Trichomonas vaginalis.</title>
        <authorList>
            <person name="Carlton J.M."/>
            <person name="Hirt R.P."/>
            <person name="Silva J.C."/>
            <person name="Delcher A.L."/>
            <person name="Schatz M."/>
            <person name="Zhao Q."/>
            <person name="Wortman J.R."/>
            <person name="Bidwell S.L."/>
            <person name="Alsmark U.C.M."/>
            <person name="Besteiro S."/>
            <person name="Sicheritz-Ponten T."/>
            <person name="Noel C.J."/>
            <person name="Dacks J.B."/>
            <person name="Foster P.G."/>
            <person name="Simillion C."/>
            <person name="Van de Peer Y."/>
            <person name="Miranda-Saavedra D."/>
            <person name="Barton G.J."/>
            <person name="Westrop G.D."/>
            <person name="Mueller S."/>
            <person name="Dessi D."/>
            <person name="Fiori P.L."/>
            <person name="Ren Q."/>
            <person name="Paulsen I."/>
            <person name="Zhang H."/>
            <person name="Bastida-Corcuera F.D."/>
            <person name="Simoes-Barbosa A."/>
            <person name="Brown M.T."/>
            <person name="Hayes R.D."/>
            <person name="Mukherjee M."/>
            <person name="Okumura C.Y."/>
            <person name="Schneider R."/>
            <person name="Smith A.J."/>
            <person name="Vanacova S."/>
            <person name="Villalvazo M."/>
            <person name="Haas B.J."/>
            <person name="Pertea M."/>
            <person name="Feldblyum T.V."/>
            <person name="Utterback T.R."/>
            <person name="Shu C.L."/>
            <person name="Osoegawa K."/>
            <person name="de Jong P.J."/>
            <person name="Hrdy I."/>
            <person name="Horvathova L."/>
            <person name="Zubacova Z."/>
            <person name="Dolezal P."/>
            <person name="Malik S.B."/>
            <person name="Logsdon J.M. Jr."/>
            <person name="Henze K."/>
            <person name="Gupta A."/>
            <person name="Wang C.C."/>
            <person name="Dunne R.L."/>
            <person name="Upcroft J.A."/>
            <person name="Upcroft P."/>
            <person name="White O."/>
            <person name="Salzberg S.L."/>
            <person name="Tang P."/>
            <person name="Chiu C.-H."/>
            <person name="Lee Y.-S."/>
            <person name="Embley T.M."/>
            <person name="Coombs G.H."/>
            <person name="Mottram J.C."/>
            <person name="Tachezy J."/>
            <person name="Fraser-Liggett C.M."/>
            <person name="Johnson P.J."/>
        </authorList>
    </citation>
    <scope>NUCLEOTIDE SEQUENCE [LARGE SCALE GENOMIC DNA]</scope>
    <source>
        <strain evidence="11">G3</strain>
    </source>
</reference>
<dbReference type="PANTHER" id="PTHR43650">
    <property type="entry name" value="PYROPHOSPHATE--FRUCTOSE 6-PHOSPHATE 1-PHOSPHOTRANSFERASE"/>
    <property type="match status" value="1"/>
</dbReference>
<reference evidence="11" key="1">
    <citation type="submission" date="2006-10" db="EMBL/GenBank/DDBJ databases">
        <authorList>
            <person name="Amadeo P."/>
            <person name="Zhao Q."/>
            <person name="Wortman J."/>
            <person name="Fraser-Liggett C."/>
            <person name="Carlton J."/>
        </authorList>
    </citation>
    <scope>NUCLEOTIDE SEQUENCE</scope>
    <source>
        <strain evidence="11">G3</strain>
    </source>
</reference>
<dbReference type="Gene3D" id="3.40.50.450">
    <property type="match status" value="1"/>
</dbReference>
<evidence type="ECO:0000313" key="11">
    <source>
        <dbReference type="EMBL" id="EAX92926.1"/>
    </source>
</evidence>
<dbReference type="GO" id="GO:0047334">
    <property type="term" value="F:diphosphate-fructose-6-phosphate 1-phosphotransferase activity"/>
    <property type="evidence" value="ECO:0007669"/>
    <property type="project" value="UniProtKB-EC"/>
</dbReference>
<comment type="cofactor">
    <cofactor evidence="1">
        <name>Mg(2+)</name>
        <dbReference type="ChEBI" id="CHEBI:18420"/>
    </cofactor>
</comment>
<dbReference type="GO" id="GO:0006002">
    <property type="term" value="P:fructose 6-phosphate metabolic process"/>
    <property type="evidence" value="ECO:0007669"/>
    <property type="project" value="InterPro"/>
</dbReference>